<feature type="domain" description="Reverse transcriptase zinc-binding" evidence="5">
    <location>
        <begin position="149"/>
        <end position="218"/>
    </location>
</feature>
<sequence length="460" mass="51145">MADCPGKDAWPELVGALGEAAERVIERENPNVNAIVVRDGTIVTPDFRCDRVWVWVNDRGKDVWPELVGANGDAAATVIERQNPNVNAIVVRDGTSVTEDIRCDRVWVWVNRRGVVVRPPRIVKSAYRLIRDLKCIDAESLLGGTSSSNSQDQGWVWSLAAPPKVRLFVWSCCSGAIPVRERLKQRKIPVENLCPRCKLHSESILHCLLYCTFARQVWALSNLPYVSYWYDGNEVESWLLQIKSRTDAKDFGWAAILMWWIWFGRSKLLWENEDLQLVGLITLARDFFNRFRTASVHIRIPPANRTSAKCQPPPCPFVKINLDAAFSGDGELVGFGMIAKNGEGVCIGWNTLTFNLPLSPEAAEAIAALRAIEFGLAPGWSHLILEGDCLTVMKGISNPFASNGVLGHNLASQLESFRALHEVCECNMAAHHLAKLAVSGFSFSFDLPSVIHNIVISDLS</sequence>
<keyword evidence="3" id="KW-0722">Serine protease inhibitor</keyword>
<organism evidence="6 7">
    <name type="scientific">Penstemon davidsonii</name>
    <dbReference type="NCBI Taxonomy" id="160366"/>
    <lineage>
        <taxon>Eukaryota</taxon>
        <taxon>Viridiplantae</taxon>
        <taxon>Streptophyta</taxon>
        <taxon>Embryophyta</taxon>
        <taxon>Tracheophyta</taxon>
        <taxon>Spermatophyta</taxon>
        <taxon>Magnoliopsida</taxon>
        <taxon>eudicotyledons</taxon>
        <taxon>Gunneridae</taxon>
        <taxon>Pentapetalae</taxon>
        <taxon>asterids</taxon>
        <taxon>lamiids</taxon>
        <taxon>Lamiales</taxon>
        <taxon>Plantaginaceae</taxon>
        <taxon>Cheloneae</taxon>
        <taxon>Penstemon</taxon>
    </lineage>
</organism>
<dbReference type="Pfam" id="PF00280">
    <property type="entry name" value="potato_inhibit"/>
    <property type="match status" value="2"/>
</dbReference>
<dbReference type="SUPFAM" id="SSF53098">
    <property type="entry name" value="Ribonuclease H-like"/>
    <property type="match status" value="1"/>
</dbReference>
<evidence type="ECO:0000313" key="6">
    <source>
        <dbReference type="EMBL" id="KAK4493401.1"/>
    </source>
</evidence>
<accession>A0ABR0DWM0</accession>
<evidence type="ECO:0000256" key="2">
    <source>
        <dbReference type="ARBA" id="ARBA00022690"/>
    </source>
</evidence>
<dbReference type="Pfam" id="PF13456">
    <property type="entry name" value="RVT_3"/>
    <property type="match status" value="1"/>
</dbReference>
<proteinExistence type="inferred from homology"/>
<evidence type="ECO:0008006" key="8">
    <source>
        <dbReference type="Google" id="ProtNLM"/>
    </source>
</evidence>
<dbReference type="Gene3D" id="3.30.420.10">
    <property type="entry name" value="Ribonuclease H-like superfamily/Ribonuclease H"/>
    <property type="match status" value="1"/>
</dbReference>
<dbReference type="InterPro" id="IPR000864">
    <property type="entry name" value="Prot_inh_pot1"/>
</dbReference>
<evidence type="ECO:0000259" key="4">
    <source>
        <dbReference type="Pfam" id="PF13456"/>
    </source>
</evidence>
<keyword evidence="7" id="KW-1185">Reference proteome</keyword>
<dbReference type="SUPFAM" id="SSF54654">
    <property type="entry name" value="CI-2 family of serine protease inhibitors"/>
    <property type="match status" value="2"/>
</dbReference>
<comment type="similarity">
    <text evidence="1">Belongs to the protease inhibitor I13 (potato type I serine protease inhibitor) family.</text>
</comment>
<protein>
    <recommendedName>
        <fullName evidence="8">RNase H type-1 domain-containing protein</fullName>
    </recommendedName>
</protein>
<dbReference type="Gene3D" id="3.30.10.10">
    <property type="entry name" value="Trypsin Inhibitor V, subunit A"/>
    <property type="match status" value="2"/>
</dbReference>
<dbReference type="PANTHER" id="PTHR33091:SF83">
    <property type="entry name" value="SERINE PROTEASE INHIBITOR, POTATO INHIBITOR I-TYPE FAMILY PROTEIN-RELATED"/>
    <property type="match status" value="1"/>
</dbReference>
<dbReference type="InterPro" id="IPR012337">
    <property type="entry name" value="RNaseH-like_sf"/>
</dbReference>
<evidence type="ECO:0000259" key="5">
    <source>
        <dbReference type="Pfam" id="PF13966"/>
    </source>
</evidence>
<dbReference type="PROSITE" id="PS00285">
    <property type="entry name" value="POTATO_INHIBITOR"/>
    <property type="match status" value="2"/>
</dbReference>
<dbReference type="InterPro" id="IPR036397">
    <property type="entry name" value="RNaseH_sf"/>
</dbReference>
<dbReference type="InterPro" id="IPR002156">
    <property type="entry name" value="RNaseH_domain"/>
</dbReference>
<dbReference type="InterPro" id="IPR036354">
    <property type="entry name" value="Prot_inh_pot1_sf"/>
</dbReference>
<feature type="domain" description="RNase H type-1" evidence="4">
    <location>
        <begin position="321"/>
        <end position="437"/>
    </location>
</feature>
<dbReference type="PRINTS" id="PR00292">
    <property type="entry name" value="POTATOINHBTR"/>
</dbReference>
<evidence type="ECO:0000256" key="3">
    <source>
        <dbReference type="ARBA" id="ARBA00022900"/>
    </source>
</evidence>
<dbReference type="Proteomes" id="UP001291926">
    <property type="component" value="Unassembled WGS sequence"/>
</dbReference>
<keyword evidence="2" id="KW-0646">Protease inhibitor</keyword>
<dbReference type="InterPro" id="IPR026960">
    <property type="entry name" value="RVT-Znf"/>
</dbReference>
<dbReference type="EMBL" id="JAYDYQ010000323">
    <property type="protein sequence ID" value="KAK4493401.1"/>
    <property type="molecule type" value="Genomic_DNA"/>
</dbReference>
<reference evidence="6 7" key="1">
    <citation type="journal article" date="2023" name="bioRxiv">
        <title>Genome report: Whole genome sequence and annotation of Penstemon davidsonii.</title>
        <authorList>
            <person name="Ostevik K.L."/>
            <person name="Alabady M."/>
            <person name="Zhang M."/>
            <person name="Rausher M.D."/>
        </authorList>
    </citation>
    <scope>NUCLEOTIDE SEQUENCE [LARGE SCALE GENOMIC DNA]</scope>
    <source>
        <strain evidence="6">DNT005</strain>
        <tissue evidence="6">Whole leaf</tissue>
    </source>
</reference>
<evidence type="ECO:0000313" key="7">
    <source>
        <dbReference type="Proteomes" id="UP001291926"/>
    </source>
</evidence>
<comment type="caution">
    <text evidence="6">The sequence shown here is derived from an EMBL/GenBank/DDBJ whole genome shotgun (WGS) entry which is preliminary data.</text>
</comment>
<dbReference type="Pfam" id="PF13966">
    <property type="entry name" value="zf-RVT"/>
    <property type="match status" value="1"/>
</dbReference>
<dbReference type="PANTHER" id="PTHR33091">
    <property type="entry name" value="PROTEIN, PUTATIVE, EXPRESSED-RELATED"/>
    <property type="match status" value="1"/>
</dbReference>
<gene>
    <name evidence="6" type="ORF">RD792_017699</name>
</gene>
<name>A0ABR0DWM0_9LAMI</name>
<evidence type="ECO:0000256" key="1">
    <source>
        <dbReference type="ARBA" id="ARBA00008210"/>
    </source>
</evidence>